<proteinExistence type="inferred from homology"/>
<dbReference type="InterPro" id="IPR002528">
    <property type="entry name" value="MATE_fam"/>
</dbReference>
<dbReference type="PANTHER" id="PTHR11206">
    <property type="entry name" value="MULTIDRUG RESISTANCE PROTEIN"/>
    <property type="match status" value="1"/>
</dbReference>
<keyword evidence="3 6" id="KW-0812">Transmembrane</keyword>
<evidence type="ECO:0000313" key="8">
    <source>
        <dbReference type="Proteomes" id="UP001419268"/>
    </source>
</evidence>
<keyword evidence="4 6" id="KW-1133">Transmembrane helix</keyword>
<dbReference type="Pfam" id="PF01554">
    <property type="entry name" value="MatE"/>
    <property type="match status" value="2"/>
</dbReference>
<evidence type="ECO:0000256" key="6">
    <source>
        <dbReference type="SAM" id="Phobius"/>
    </source>
</evidence>
<dbReference type="InterPro" id="IPR045069">
    <property type="entry name" value="MATE_euk"/>
</dbReference>
<gene>
    <name evidence="7" type="ORF">Scep_002563</name>
</gene>
<organism evidence="7 8">
    <name type="scientific">Stephania cephalantha</name>
    <dbReference type="NCBI Taxonomy" id="152367"/>
    <lineage>
        <taxon>Eukaryota</taxon>
        <taxon>Viridiplantae</taxon>
        <taxon>Streptophyta</taxon>
        <taxon>Embryophyta</taxon>
        <taxon>Tracheophyta</taxon>
        <taxon>Spermatophyta</taxon>
        <taxon>Magnoliopsida</taxon>
        <taxon>Ranunculales</taxon>
        <taxon>Menispermaceae</taxon>
        <taxon>Menispermoideae</taxon>
        <taxon>Cissampelideae</taxon>
        <taxon>Stephania</taxon>
    </lineage>
</organism>
<dbReference type="Proteomes" id="UP001419268">
    <property type="component" value="Unassembled WGS sequence"/>
</dbReference>
<dbReference type="CDD" id="cd13132">
    <property type="entry name" value="MATE_eukaryotic"/>
    <property type="match status" value="1"/>
</dbReference>
<dbReference type="GO" id="GO:0015297">
    <property type="term" value="F:antiporter activity"/>
    <property type="evidence" value="ECO:0007669"/>
    <property type="project" value="InterPro"/>
</dbReference>
<accession>A0AAP0LBN9</accession>
<evidence type="ECO:0000313" key="7">
    <source>
        <dbReference type="EMBL" id="KAK9167372.1"/>
    </source>
</evidence>
<feature type="transmembrane region" description="Helical" evidence="6">
    <location>
        <begin position="358"/>
        <end position="381"/>
    </location>
</feature>
<comment type="subcellular location">
    <subcellularLocation>
        <location evidence="1">Membrane</location>
        <topology evidence="1">Multi-pass membrane protein</topology>
    </subcellularLocation>
</comment>
<dbReference type="AlphaFoldDB" id="A0AAP0LBN9"/>
<evidence type="ECO:0000256" key="4">
    <source>
        <dbReference type="ARBA" id="ARBA00022989"/>
    </source>
</evidence>
<sequence>MGSALDTLCGQSYGAKQYHMVGIHMQRAMVVAFLVSIPMALIWAKTGDILVSVGQDPDISMEAGRYARFMIPSIFAYGLVQCHTRFLQAQNNVLPMMLSTGFTTLLHFFVCWVLVLKSGLGNKGAAIANAVTYWINLLILASYVNFSSSCKNTWTGFSSEAFHKIFNFLKLAIPSAAMVWYDNVQLLGFRLCKLFKELLKLPIFNLCNSLEIWTFELVVLLSGFLPNPKLETSVLSISTRVSNELGAGRPQAARLSVFAAVFIVITVAILVASVMFLTRRILGYCYSNETEVVEYIARIIPWLAISHLFDGIQSVLSGTTRGCGRQKLGALINLGAFYLVGVPSAVLFAFIFRIGGKGLWMGIICGLFVQSLLLLVITLCADWDQQRGVLVALLTSAPITLPRSGDVEAD</sequence>
<dbReference type="GO" id="GO:1990961">
    <property type="term" value="P:xenobiotic detoxification by transmembrane export across the plasma membrane"/>
    <property type="evidence" value="ECO:0007669"/>
    <property type="project" value="InterPro"/>
</dbReference>
<dbReference type="EMBL" id="JBBNAG010000001">
    <property type="protein sequence ID" value="KAK9167372.1"/>
    <property type="molecule type" value="Genomic_DNA"/>
</dbReference>
<evidence type="ECO:0000256" key="1">
    <source>
        <dbReference type="ARBA" id="ARBA00004141"/>
    </source>
</evidence>
<feature type="transmembrane region" description="Helical" evidence="6">
    <location>
        <begin position="127"/>
        <end position="145"/>
    </location>
</feature>
<dbReference type="GO" id="GO:0042910">
    <property type="term" value="F:xenobiotic transmembrane transporter activity"/>
    <property type="evidence" value="ECO:0007669"/>
    <property type="project" value="InterPro"/>
</dbReference>
<protein>
    <submittedName>
        <fullName evidence="7">Uncharacterized protein</fullName>
    </submittedName>
</protein>
<comment type="similarity">
    <text evidence="2">Belongs to the multi antimicrobial extrusion (MATE) (TC 2.A.66.1) family.</text>
</comment>
<feature type="transmembrane region" description="Helical" evidence="6">
    <location>
        <begin position="203"/>
        <end position="225"/>
    </location>
</feature>
<feature type="transmembrane region" description="Helical" evidence="6">
    <location>
        <begin position="93"/>
        <end position="115"/>
    </location>
</feature>
<reference evidence="7 8" key="1">
    <citation type="submission" date="2024-01" db="EMBL/GenBank/DDBJ databases">
        <title>Genome assemblies of Stephania.</title>
        <authorList>
            <person name="Yang L."/>
        </authorList>
    </citation>
    <scope>NUCLEOTIDE SEQUENCE [LARGE SCALE GENOMIC DNA]</scope>
    <source>
        <strain evidence="7">JXDWG</strain>
        <tissue evidence="7">Leaf</tissue>
    </source>
</reference>
<evidence type="ECO:0000256" key="3">
    <source>
        <dbReference type="ARBA" id="ARBA00022692"/>
    </source>
</evidence>
<feature type="transmembrane region" description="Helical" evidence="6">
    <location>
        <begin position="255"/>
        <end position="277"/>
    </location>
</feature>
<keyword evidence="8" id="KW-1185">Reference proteome</keyword>
<evidence type="ECO:0000256" key="2">
    <source>
        <dbReference type="ARBA" id="ARBA00010199"/>
    </source>
</evidence>
<feature type="transmembrane region" description="Helical" evidence="6">
    <location>
        <begin position="330"/>
        <end position="352"/>
    </location>
</feature>
<keyword evidence="5 6" id="KW-0472">Membrane</keyword>
<comment type="caution">
    <text evidence="7">The sequence shown here is derived from an EMBL/GenBank/DDBJ whole genome shotgun (WGS) entry which is preliminary data.</text>
</comment>
<feature type="transmembrane region" description="Helical" evidence="6">
    <location>
        <begin position="28"/>
        <end position="44"/>
    </location>
</feature>
<dbReference type="GO" id="GO:0016020">
    <property type="term" value="C:membrane"/>
    <property type="evidence" value="ECO:0007669"/>
    <property type="project" value="UniProtKB-SubCell"/>
</dbReference>
<evidence type="ECO:0000256" key="5">
    <source>
        <dbReference type="ARBA" id="ARBA00023136"/>
    </source>
</evidence>
<name>A0AAP0LBN9_9MAGN</name>